<feature type="region of interest" description="Disordered" evidence="1">
    <location>
        <begin position="1"/>
        <end position="21"/>
    </location>
</feature>
<gene>
    <name evidence="2" type="ORF">VXC91_41210</name>
</gene>
<dbReference type="EMBL" id="JAYWVC010000319">
    <property type="protein sequence ID" value="MED7828132.1"/>
    <property type="molecule type" value="Genomic_DNA"/>
</dbReference>
<evidence type="ECO:0000256" key="1">
    <source>
        <dbReference type="SAM" id="MobiDB-lite"/>
    </source>
</evidence>
<evidence type="ECO:0000313" key="2">
    <source>
        <dbReference type="EMBL" id="MED7828132.1"/>
    </source>
</evidence>
<comment type="caution">
    <text evidence="2">The sequence shown here is derived from an EMBL/GenBank/DDBJ whole genome shotgun (WGS) entry which is preliminary data.</text>
</comment>
<accession>A0ABU7FVL7</accession>
<feature type="non-terminal residue" evidence="2">
    <location>
        <position position="60"/>
    </location>
</feature>
<sequence>MRYSREVQQFRARGEPPGQAGNRAAWWRSLFVDERCGERSTTYGTTVTGQRPAFTSRIAT</sequence>
<dbReference type="Proteomes" id="UP001333996">
    <property type="component" value="Unassembled WGS sequence"/>
</dbReference>
<keyword evidence="3" id="KW-1185">Reference proteome</keyword>
<dbReference type="RefSeq" id="WP_329512490.1">
    <property type="nucleotide sequence ID" value="NZ_JAYWVC010000319.1"/>
</dbReference>
<protein>
    <submittedName>
        <fullName evidence="2">Uncharacterized protein</fullName>
    </submittedName>
</protein>
<organism evidence="2 3">
    <name type="scientific">Streptomyces chiangmaiensis</name>
    <dbReference type="NCBI Taxonomy" id="766497"/>
    <lineage>
        <taxon>Bacteria</taxon>
        <taxon>Bacillati</taxon>
        <taxon>Actinomycetota</taxon>
        <taxon>Actinomycetes</taxon>
        <taxon>Kitasatosporales</taxon>
        <taxon>Streptomycetaceae</taxon>
        <taxon>Streptomyces</taxon>
    </lineage>
</organism>
<name>A0ABU7FVL7_9ACTN</name>
<evidence type="ECO:0000313" key="3">
    <source>
        <dbReference type="Proteomes" id="UP001333996"/>
    </source>
</evidence>
<proteinExistence type="predicted"/>
<reference evidence="2" key="1">
    <citation type="submission" date="2024-01" db="EMBL/GenBank/DDBJ databases">
        <title>First draft genome sequence data of TA4-1, the type strain of Gram-positive actinobacterium Streptomyces chiangmaiensis.</title>
        <authorList>
            <person name="Yasawong M."/>
            <person name="Nantapong N."/>
        </authorList>
    </citation>
    <scope>NUCLEOTIDE SEQUENCE</scope>
    <source>
        <strain evidence="2">TA4-1</strain>
    </source>
</reference>